<proteinExistence type="predicted"/>
<evidence type="ECO:0000313" key="2">
    <source>
        <dbReference type="EnsemblPlants" id="Kaladp0021s0056.1.v1.1.CDS.1"/>
    </source>
</evidence>
<keyword evidence="1" id="KW-0472">Membrane</keyword>
<reference evidence="2" key="1">
    <citation type="submission" date="2021-01" db="UniProtKB">
        <authorList>
            <consortium name="EnsemblPlants"/>
        </authorList>
    </citation>
    <scope>IDENTIFICATION</scope>
</reference>
<keyword evidence="1" id="KW-1133">Transmembrane helix</keyword>
<sequence length="71" mass="7768">MLKHPSHVKAVHSTSALPPFFFLLLLSHHHRKNKISTQSTLSPLPHSSTAAATGKNTPIFLSSHKTTAFLD</sequence>
<keyword evidence="1" id="KW-0812">Transmembrane</keyword>
<dbReference type="AlphaFoldDB" id="A0A7N0T3Q9"/>
<dbReference type="Gramene" id="Kaladp0021s0056.1.v1.1">
    <property type="protein sequence ID" value="Kaladp0021s0056.1.v1.1.CDS.1"/>
    <property type="gene ID" value="Kaladp0021s0056.v1.1"/>
</dbReference>
<feature type="transmembrane region" description="Helical" evidence="1">
    <location>
        <begin position="6"/>
        <end position="26"/>
    </location>
</feature>
<protein>
    <submittedName>
        <fullName evidence="2">Uncharacterized protein</fullName>
    </submittedName>
</protein>
<organism evidence="2 3">
    <name type="scientific">Kalanchoe fedtschenkoi</name>
    <name type="common">Lavender scallops</name>
    <name type="synonym">South American air plant</name>
    <dbReference type="NCBI Taxonomy" id="63787"/>
    <lineage>
        <taxon>Eukaryota</taxon>
        <taxon>Viridiplantae</taxon>
        <taxon>Streptophyta</taxon>
        <taxon>Embryophyta</taxon>
        <taxon>Tracheophyta</taxon>
        <taxon>Spermatophyta</taxon>
        <taxon>Magnoliopsida</taxon>
        <taxon>eudicotyledons</taxon>
        <taxon>Gunneridae</taxon>
        <taxon>Pentapetalae</taxon>
        <taxon>Saxifragales</taxon>
        <taxon>Crassulaceae</taxon>
        <taxon>Kalanchoe</taxon>
    </lineage>
</organism>
<evidence type="ECO:0000256" key="1">
    <source>
        <dbReference type="SAM" id="Phobius"/>
    </source>
</evidence>
<keyword evidence="3" id="KW-1185">Reference proteome</keyword>
<accession>A0A7N0T3Q9</accession>
<dbReference type="Proteomes" id="UP000594263">
    <property type="component" value="Unplaced"/>
</dbReference>
<dbReference type="EnsemblPlants" id="Kaladp0021s0056.1.v1.1">
    <property type="protein sequence ID" value="Kaladp0021s0056.1.v1.1.CDS.1"/>
    <property type="gene ID" value="Kaladp0021s0056.v1.1"/>
</dbReference>
<name>A0A7N0T3Q9_KALFE</name>
<evidence type="ECO:0000313" key="3">
    <source>
        <dbReference type="Proteomes" id="UP000594263"/>
    </source>
</evidence>